<organism evidence="3 4">
    <name type="scientific">Striga asiatica</name>
    <name type="common">Asiatic witchweed</name>
    <name type="synonym">Buchnera asiatica</name>
    <dbReference type="NCBI Taxonomy" id="4170"/>
    <lineage>
        <taxon>Eukaryota</taxon>
        <taxon>Viridiplantae</taxon>
        <taxon>Streptophyta</taxon>
        <taxon>Embryophyta</taxon>
        <taxon>Tracheophyta</taxon>
        <taxon>Spermatophyta</taxon>
        <taxon>Magnoliopsida</taxon>
        <taxon>eudicotyledons</taxon>
        <taxon>Gunneridae</taxon>
        <taxon>Pentapetalae</taxon>
        <taxon>asterids</taxon>
        <taxon>lamiids</taxon>
        <taxon>Lamiales</taxon>
        <taxon>Orobanchaceae</taxon>
        <taxon>Buchnereae</taxon>
        <taxon>Striga</taxon>
    </lineage>
</organism>
<gene>
    <name evidence="3" type="ORF">STAS_13063</name>
</gene>
<dbReference type="AlphaFoldDB" id="A0A5A7PW09"/>
<comment type="caution">
    <text evidence="3">The sequence shown here is derived from an EMBL/GenBank/DDBJ whole genome shotgun (WGS) entry which is preliminary data.</text>
</comment>
<evidence type="ECO:0000313" key="4">
    <source>
        <dbReference type="Proteomes" id="UP000325081"/>
    </source>
</evidence>
<protein>
    <submittedName>
        <fullName evidence="3">NAM-like protein</fullName>
    </submittedName>
</protein>
<feature type="region of interest" description="Disordered" evidence="2">
    <location>
        <begin position="62"/>
        <end position="82"/>
    </location>
</feature>
<feature type="coiled-coil region" evidence="1">
    <location>
        <begin position="232"/>
        <end position="263"/>
    </location>
</feature>
<dbReference type="EMBL" id="BKCP01005195">
    <property type="protein sequence ID" value="GER36712.1"/>
    <property type="molecule type" value="Genomic_DNA"/>
</dbReference>
<name>A0A5A7PW09_STRAF</name>
<evidence type="ECO:0000256" key="1">
    <source>
        <dbReference type="SAM" id="Coils"/>
    </source>
</evidence>
<dbReference type="PANTHER" id="PTHR45125">
    <property type="entry name" value="F21J9.4-RELATED"/>
    <property type="match status" value="1"/>
</dbReference>
<dbReference type="PANTHER" id="PTHR45125:SF3">
    <property type="entry name" value="NO-APICAL-MERISTEM-ASSOCIATED CARBOXY-TERMINAL DOMAIN PROTEIN"/>
    <property type="match status" value="1"/>
</dbReference>
<sequence length="297" mass="33619">MVRNPMVINQGGVNNANFPIYTPMTSFQTHGNTSLGGSRIPANTSIVYFQICGNTAGIINPNQVPPKGLKKRAKDAQTSSGKKDWGALTNAWLNVSLDPIVGNNQNTACHVVWKENMGPGCKYLRSSNSLQCHWSIIHATVNNFAGDYSKLERHPQSGTNSKDLIHKALGMYKDIEDRQADDENKSPTSEEYLLNITDDNVTPEGVVDALNQLQSTLAKQISINEKTWEMRKKNEEENIQLKRQTLNREMEMKMKEQKRKRQERIMNQDLSKLTPVARNAYEAMLTKILKEWEKDDI</sequence>
<keyword evidence="4" id="KW-1185">Reference proteome</keyword>
<evidence type="ECO:0000313" key="3">
    <source>
        <dbReference type="EMBL" id="GER36712.1"/>
    </source>
</evidence>
<keyword evidence="1" id="KW-0175">Coiled coil</keyword>
<accession>A0A5A7PW09</accession>
<evidence type="ECO:0000256" key="2">
    <source>
        <dbReference type="SAM" id="MobiDB-lite"/>
    </source>
</evidence>
<dbReference type="OrthoDB" id="671662at2759"/>
<dbReference type="Proteomes" id="UP000325081">
    <property type="component" value="Unassembled WGS sequence"/>
</dbReference>
<reference evidence="4" key="1">
    <citation type="journal article" date="2019" name="Curr. Biol.">
        <title>Genome Sequence of Striga asiatica Provides Insight into the Evolution of Plant Parasitism.</title>
        <authorList>
            <person name="Yoshida S."/>
            <person name="Kim S."/>
            <person name="Wafula E.K."/>
            <person name="Tanskanen J."/>
            <person name="Kim Y.M."/>
            <person name="Honaas L."/>
            <person name="Yang Z."/>
            <person name="Spallek T."/>
            <person name="Conn C.E."/>
            <person name="Ichihashi Y."/>
            <person name="Cheong K."/>
            <person name="Cui S."/>
            <person name="Der J.P."/>
            <person name="Gundlach H."/>
            <person name="Jiao Y."/>
            <person name="Hori C."/>
            <person name="Ishida J.K."/>
            <person name="Kasahara H."/>
            <person name="Kiba T."/>
            <person name="Kim M.S."/>
            <person name="Koo N."/>
            <person name="Laohavisit A."/>
            <person name="Lee Y.H."/>
            <person name="Lumba S."/>
            <person name="McCourt P."/>
            <person name="Mortimer J.C."/>
            <person name="Mutuku J.M."/>
            <person name="Nomura T."/>
            <person name="Sasaki-Sekimoto Y."/>
            <person name="Seto Y."/>
            <person name="Wang Y."/>
            <person name="Wakatake T."/>
            <person name="Sakakibara H."/>
            <person name="Demura T."/>
            <person name="Yamaguchi S."/>
            <person name="Yoneyama K."/>
            <person name="Manabe R.I."/>
            <person name="Nelson D.C."/>
            <person name="Schulman A.H."/>
            <person name="Timko M.P."/>
            <person name="dePamphilis C.W."/>
            <person name="Choi D."/>
            <person name="Shirasu K."/>
        </authorList>
    </citation>
    <scope>NUCLEOTIDE SEQUENCE [LARGE SCALE GENOMIC DNA]</scope>
    <source>
        <strain evidence="4">cv. UVA1</strain>
    </source>
</reference>
<proteinExistence type="predicted"/>